<dbReference type="AlphaFoldDB" id="A0A6V8LM88"/>
<keyword evidence="2" id="KW-1133">Transmembrane helix</keyword>
<evidence type="ECO:0000256" key="2">
    <source>
        <dbReference type="SAM" id="Phobius"/>
    </source>
</evidence>
<keyword evidence="4" id="KW-1185">Reference proteome</keyword>
<dbReference type="RefSeq" id="WP_173083194.1">
    <property type="nucleotide sequence ID" value="NZ_BLTE01000006.1"/>
</dbReference>
<dbReference type="Proteomes" id="UP000494245">
    <property type="component" value="Unassembled WGS sequence"/>
</dbReference>
<keyword evidence="2" id="KW-0472">Membrane</keyword>
<sequence length="213" mass="21371">MSIPDGWNVRVEASPGAAWCTVIFTVLFVAAQWLVVADFALAQRRGGGPRGGYSAARGSVATGPRGGVAVQGPRGGVAARGPYGGEAVRGPRGNAAARGPGGAAAARGPYGAAARGPNGNVVAAPRGWVAPPPPPVPVPVPVPVAPGYYGGYGYAPASGVAAGMALGAMLTVLPATAVAIAKSNKETVYVVENKCYREVIRDGRKVYEQIPCP</sequence>
<feature type="transmembrane region" description="Helical" evidence="2">
    <location>
        <begin position="16"/>
        <end position="41"/>
    </location>
</feature>
<proteinExistence type="predicted"/>
<accession>A0A6V8LM88</accession>
<keyword evidence="2" id="KW-0812">Transmembrane</keyword>
<evidence type="ECO:0000256" key="1">
    <source>
        <dbReference type="SAM" id="MobiDB-lite"/>
    </source>
</evidence>
<organism evidence="3 4">
    <name type="scientific">Fundidesulfovibrio magnetotacticus</name>
    <dbReference type="NCBI Taxonomy" id="2730080"/>
    <lineage>
        <taxon>Bacteria</taxon>
        <taxon>Pseudomonadati</taxon>
        <taxon>Thermodesulfobacteriota</taxon>
        <taxon>Desulfovibrionia</taxon>
        <taxon>Desulfovibrionales</taxon>
        <taxon>Desulfovibrionaceae</taxon>
        <taxon>Fundidesulfovibrio</taxon>
    </lineage>
</organism>
<gene>
    <name evidence="3" type="ORF">NNJEOMEG_01627</name>
</gene>
<evidence type="ECO:0000313" key="3">
    <source>
        <dbReference type="EMBL" id="GFK93793.1"/>
    </source>
</evidence>
<feature type="region of interest" description="Disordered" evidence="1">
    <location>
        <begin position="46"/>
        <end position="75"/>
    </location>
</feature>
<reference evidence="3 4" key="2">
    <citation type="submission" date="2020-05" db="EMBL/GenBank/DDBJ databases">
        <title>Draft genome sequence of Desulfovibrio sp. strainFSS-1.</title>
        <authorList>
            <person name="Shimoshige H."/>
            <person name="Kobayashi H."/>
            <person name="Maekawa T."/>
        </authorList>
    </citation>
    <scope>NUCLEOTIDE SEQUENCE [LARGE SCALE GENOMIC DNA]</scope>
    <source>
        <strain evidence="3 4">SIID29052-01</strain>
    </source>
</reference>
<name>A0A6V8LM88_9BACT</name>
<evidence type="ECO:0000313" key="4">
    <source>
        <dbReference type="Proteomes" id="UP000494245"/>
    </source>
</evidence>
<dbReference type="EMBL" id="BLTE01000006">
    <property type="protein sequence ID" value="GFK93793.1"/>
    <property type="molecule type" value="Genomic_DNA"/>
</dbReference>
<protein>
    <submittedName>
        <fullName evidence="3">Uncharacterized protein</fullName>
    </submittedName>
</protein>
<comment type="caution">
    <text evidence="3">The sequence shown here is derived from an EMBL/GenBank/DDBJ whole genome shotgun (WGS) entry which is preliminary data.</text>
</comment>
<reference evidence="3 4" key="1">
    <citation type="submission" date="2020-04" db="EMBL/GenBank/DDBJ databases">
        <authorList>
            <consortium name="Desulfovibrio sp. FSS-1 genome sequencing consortium"/>
            <person name="Shimoshige H."/>
            <person name="Kobayashi H."/>
            <person name="Maekawa T."/>
        </authorList>
    </citation>
    <scope>NUCLEOTIDE SEQUENCE [LARGE SCALE GENOMIC DNA]</scope>
    <source>
        <strain evidence="3 4">SIID29052-01</strain>
    </source>
</reference>